<sequence>MRIYEPLPSSTDEPIESPHFGSFCGRLTERSATFHSNSNNVSLLVVIPTRAFIPTTTFSLFLTFRFLTRYQKQVTGKPGQLSFQYGTAVPGTFCDRMFLNCHLRPCKLRSPNFPGFIQGTSLAIIT</sequence>
<reference evidence="1 2" key="1">
    <citation type="submission" date="2021-06" db="EMBL/GenBank/DDBJ databases">
        <title>Caerostris extrusa draft genome.</title>
        <authorList>
            <person name="Kono N."/>
            <person name="Arakawa K."/>
        </authorList>
    </citation>
    <scope>NUCLEOTIDE SEQUENCE [LARGE SCALE GENOMIC DNA]</scope>
</reference>
<organism evidence="1 2">
    <name type="scientific">Caerostris extrusa</name>
    <name type="common">Bark spider</name>
    <name type="synonym">Caerostris bankana</name>
    <dbReference type="NCBI Taxonomy" id="172846"/>
    <lineage>
        <taxon>Eukaryota</taxon>
        <taxon>Metazoa</taxon>
        <taxon>Ecdysozoa</taxon>
        <taxon>Arthropoda</taxon>
        <taxon>Chelicerata</taxon>
        <taxon>Arachnida</taxon>
        <taxon>Araneae</taxon>
        <taxon>Araneomorphae</taxon>
        <taxon>Entelegynae</taxon>
        <taxon>Araneoidea</taxon>
        <taxon>Araneidae</taxon>
        <taxon>Caerostris</taxon>
    </lineage>
</organism>
<gene>
    <name evidence="1" type="primary">AVEN_202195_1</name>
    <name evidence="1" type="ORF">CEXT_630641</name>
</gene>
<dbReference type="Proteomes" id="UP001054945">
    <property type="component" value="Unassembled WGS sequence"/>
</dbReference>
<dbReference type="AlphaFoldDB" id="A0AAV4PLL4"/>
<name>A0AAV4PLL4_CAEEX</name>
<protein>
    <submittedName>
        <fullName evidence="1">Uncharacterized protein</fullName>
    </submittedName>
</protein>
<comment type="caution">
    <text evidence="1">The sequence shown here is derived from an EMBL/GenBank/DDBJ whole genome shotgun (WGS) entry which is preliminary data.</text>
</comment>
<evidence type="ECO:0000313" key="1">
    <source>
        <dbReference type="EMBL" id="GIX98432.1"/>
    </source>
</evidence>
<dbReference type="EMBL" id="BPLR01004906">
    <property type="protein sequence ID" value="GIX98432.1"/>
    <property type="molecule type" value="Genomic_DNA"/>
</dbReference>
<evidence type="ECO:0000313" key="2">
    <source>
        <dbReference type="Proteomes" id="UP001054945"/>
    </source>
</evidence>
<proteinExistence type="predicted"/>
<accession>A0AAV4PLL4</accession>
<keyword evidence="2" id="KW-1185">Reference proteome</keyword>